<organism evidence="4 5">
    <name type="scientific">Cohnella soli</name>
    <dbReference type="NCBI Taxonomy" id="425005"/>
    <lineage>
        <taxon>Bacteria</taxon>
        <taxon>Bacillati</taxon>
        <taxon>Bacillota</taxon>
        <taxon>Bacilli</taxon>
        <taxon>Bacillales</taxon>
        <taxon>Paenibacillaceae</taxon>
        <taxon>Cohnella</taxon>
    </lineage>
</organism>
<dbReference type="Proteomes" id="UP001596113">
    <property type="component" value="Unassembled WGS sequence"/>
</dbReference>
<gene>
    <name evidence="4" type="ORF">ACFPOF_26575</name>
</gene>
<feature type="compositionally biased region" description="Basic and acidic residues" evidence="1">
    <location>
        <begin position="50"/>
        <end position="71"/>
    </location>
</feature>
<dbReference type="EMBL" id="JBHSMI010000052">
    <property type="protein sequence ID" value="MFC5406316.1"/>
    <property type="molecule type" value="Genomic_DNA"/>
</dbReference>
<evidence type="ECO:0000256" key="2">
    <source>
        <dbReference type="SAM" id="SignalP"/>
    </source>
</evidence>
<feature type="region of interest" description="Disordered" evidence="1">
    <location>
        <begin position="29"/>
        <end position="114"/>
    </location>
</feature>
<sequence>MNKKLMVGVLAVALVGGGIAGAALLPSTNAATADPANSTSPVQKDQIQQDNDKEVKDDGAQNEQDNDKEVNDDGVQNKQDNDKEVNDDGAQNEQDNDKEVNDDGAQSTAITKQQSIDIAVKQSPGVVKSVVLESENGVSAYTVTIKDTAGKEHEVTVNATTGEVVPEND</sequence>
<dbReference type="InterPro" id="IPR025711">
    <property type="entry name" value="PepSY"/>
</dbReference>
<proteinExistence type="predicted"/>
<protein>
    <submittedName>
        <fullName evidence="4">PepSY domain-containing protein</fullName>
    </submittedName>
</protein>
<evidence type="ECO:0000259" key="3">
    <source>
        <dbReference type="Pfam" id="PF03413"/>
    </source>
</evidence>
<evidence type="ECO:0000313" key="5">
    <source>
        <dbReference type="Proteomes" id="UP001596113"/>
    </source>
</evidence>
<comment type="caution">
    <text evidence="4">The sequence shown here is derived from an EMBL/GenBank/DDBJ whole genome shotgun (WGS) entry which is preliminary data.</text>
</comment>
<feature type="chain" id="PRO_5047461148" evidence="2">
    <location>
        <begin position="23"/>
        <end position="169"/>
    </location>
</feature>
<evidence type="ECO:0000256" key="1">
    <source>
        <dbReference type="SAM" id="MobiDB-lite"/>
    </source>
</evidence>
<feature type="signal peptide" evidence="2">
    <location>
        <begin position="1"/>
        <end position="22"/>
    </location>
</feature>
<reference evidence="5" key="1">
    <citation type="journal article" date="2019" name="Int. J. Syst. Evol. Microbiol.">
        <title>The Global Catalogue of Microorganisms (GCM) 10K type strain sequencing project: providing services to taxonomists for standard genome sequencing and annotation.</title>
        <authorList>
            <consortium name="The Broad Institute Genomics Platform"/>
            <consortium name="The Broad Institute Genome Sequencing Center for Infectious Disease"/>
            <person name="Wu L."/>
            <person name="Ma J."/>
        </authorList>
    </citation>
    <scope>NUCLEOTIDE SEQUENCE [LARGE SCALE GENOMIC DNA]</scope>
    <source>
        <strain evidence="5">CGMCC 1.18575</strain>
    </source>
</reference>
<keyword evidence="5" id="KW-1185">Reference proteome</keyword>
<feature type="compositionally biased region" description="Polar residues" evidence="1">
    <location>
        <begin position="104"/>
        <end position="114"/>
    </location>
</feature>
<name>A0ABW0HYI0_9BACL</name>
<evidence type="ECO:0000313" key="4">
    <source>
        <dbReference type="EMBL" id="MFC5406316.1"/>
    </source>
</evidence>
<feature type="compositionally biased region" description="Polar residues" evidence="1">
    <location>
        <begin position="29"/>
        <end position="49"/>
    </location>
</feature>
<dbReference type="RefSeq" id="WP_378138393.1">
    <property type="nucleotide sequence ID" value="NZ_JBHSMI010000052.1"/>
</dbReference>
<dbReference type="Gene3D" id="3.10.450.40">
    <property type="match status" value="1"/>
</dbReference>
<dbReference type="Pfam" id="PF03413">
    <property type="entry name" value="PepSY"/>
    <property type="match status" value="1"/>
</dbReference>
<keyword evidence="2" id="KW-0732">Signal</keyword>
<feature type="domain" description="PepSY" evidence="3">
    <location>
        <begin position="110"/>
        <end position="164"/>
    </location>
</feature>
<accession>A0ABW0HYI0</accession>